<evidence type="ECO:0000256" key="7">
    <source>
        <dbReference type="ARBA" id="ARBA00023136"/>
    </source>
</evidence>
<dbReference type="InterPro" id="IPR044669">
    <property type="entry name" value="YneE/VCCN1/2-like"/>
</dbReference>
<dbReference type="Proteomes" id="UP000315017">
    <property type="component" value="Chromosome"/>
</dbReference>
<proteinExistence type="inferred from homology"/>
<evidence type="ECO:0000313" key="10">
    <source>
        <dbReference type="EMBL" id="QDU30435.1"/>
    </source>
</evidence>
<comment type="similarity">
    <text evidence="8">Belongs to the anion channel-forming bestrophin (TC 1.A.46) family.</text>
</comment>
<dbReference type="PANTHER" id="PTHR33281:SF19">
    <property type="entry name" value="VOLTAGE-DEPENDENT ANION CHANNEL-FORMING PROTEIN YNEE"/>
    <property type="match status" value="1"/>
</dbReference>
<sequence length="306" mass="34040">MIEYDPHNWRSHLLDIRGSLLPEIVGRVATCVGWSVIVTVAHEFLDSRYQISLAVPVMVHTLVGTALGLLLVFRTNASYDKFWEGRKLWGGMVNECRNIARQANALLGAAPELRKHTILWTAAFPYAAMSALRGTRGLSPSSSDLPKHEVEEVLAAQHLPSAITAKITAQILSARDQQIISDYLVGMVDHNINLLIDYIGACERIHRTPVPYAYVVHLRRALFLYCLTIPFAMVGDLHWWTIGGTFMVAYIFFGIEEIGVEIEDPFGFDENDLPLERYCHTIEANLLAVLNSSQVAAPVDATGDGR</sequence>
<evidence type="ECO:0000256" key="2">
    <source>
        <dbReference type="ARBA" id="ARBA00022448"/>
    </source>
</evidence>
<dbReference type="EMBL" id="CP036274">
    <property type="protein sequence ID" value="QDU30435.1"/>
    <property type="molecule type" value="Genomic_DNA"/>
</dbReference>
<reference evidence="10 11" key="1">
    <citation type="submission" date="2019-02" db="EMBL/GenBank/DDBJ databases">
        <title>Deep-cultivation of Planctomycetes and their phenomic and genomic characterization uncovers novel biology.</title>
        <authorList>
            <person name="Wiegand S."/>
            <person name="Jogler M."/>
            <person name="Boedeker C."/>
            <person name="Pinto D."/>
            <person name="Vollmers J."/>
            <person name="Rivas-Marin E."/>
            <person name="Kohn T."/>
            <person name="Peeters S.H."/>
            <person name="Heuer A."/>
            <person name="Rast P."/>
            <person name="Oberbeckmann S."/>
            <person name="Bunk B."/>
            <person name="Jeske O."/>
            <person name="Meyerdierks A."/>
            <person name="Storesund J.E."/>
            <person name="Kallscheuer N."/>
            <person name="Luecker S."/>
            <person name="Lage O.M."/>
            <person name="Pohl T."/>
            <person name="Merkel B.J."/>
            <person name="Hornburger P."/>
            <person name="Mueller R.-W."/>
            <person name="Bruemmer F."/>
            <person name="Labrenz M."/>
            <person name="Spormann A.M."/>
            <person name="Op den Camp H."/>
            <person name="Overmann J."/>
            <person name="Amann R."/>
            <person name="Jetten M.S.M."/>
            <person name="Mascher T."/>
            <person name="Medema M.H."/>
            <person name="Devos D.P."/>
            <person name="Kaster A.-K."/>
            <person name="Ovreas L."/>
            <person name="Rohde M."/>
            <person name="Galperin M.Y."/>
            <person name="Jogler C."/>
        </authorList>
    </citation>
    <scope>NUCLEOTIDE SEQUENCE [LARGE SCALE GENOMIC DNA]</scope>
    <source>
        <strain evidence="10 11">ETA_A8</strain>
    </source>
</reference>
<keyword evidence="5 9" id="KW-1133">Transmembrane helix</keyword>
<comment type="subcellular location">
    <subcellularLocation>
        <location evidence="1">Cell membrane</location>
        <topology evidence="1">Multi-pass membrane protein</topology>
    </subcellularLocation>
</comment>
<keyword evidence="11" id="KW-1185">Reference proteome</keyword>
<dbReference type="PANTHER" id="PTHR33281">
    <property type="entry name" value="UPF0187 PROTEIN YNEE"/>
    <property type="match status" value="1"/>
</dbReference>
<keyword evidence="4 9" id="KW-0812">Transmembrane</keyword>
<evidence type="ECO:0000256" key="9">
    <source>
        <dbReference type="SAM" id="Phobius"/>
    </source>
</evidence>
<evidence type="ECO:0000256" key="6">
    <source>
        <dbReference type="ARBA" id="ARBA00023065"/>
    </source>
</evidence>
<keyword evidence="7 9" id="KW-0472">Membrane</keyword>
<dbReference type="GO" id="GO:0005254">
    <property type="term" value="F:chloride channel activity"/>
    <property type="evidence" value="ECO:0007669"/>
    <property type="project" value="InterPro"/>
</dbReference>
<organism evidence="10 11">
    <name type="scientific">Anatilimnocola aggregata</name>
    <dbReference type="NCBI Taxonomy" id="2528021"/>
    <lineage>
        <taxon>Bacteria</taxon>
        <taxon>Pseudomonadati</taxon>
        <taxon>Planctomycetota</taxon>
        <taxon>Planctomycetia</taxon>
        <taxon>Pirellulales</taxon>
        <taxon>Pirellulaceae</taxon>
        <taxon>Anatilimnocola</taxon>
    </lineage>
</organism>
<evidence type="ECO:0000256" key="4">
    <source>
        <dbReference type="ARBA" id="ARBA00022692"/>
    </source>
</evidence>
<dbReference type="RefSeq" id="WP_145095884.1">
    <property type="nucleotide sequence ID" value="NZ_CP036274.1"/>
</dbReference>
<keyword evidence="3" id="KW-1003">Cell membrane</keyword>
<keyword evidence="6" id="KW-0406">Ion transport</keyword>
<dbReference type="OrthoDB" id="445589at2"/>
<protein>
    <submittedName>
        <fullName evidence="10">Bestrophin, RFP-TM, chloride channel</fullName>
    </submittedName>
</protein>
<dbReference type="KEGG" id="aagg:ETAA8_55750"/>
<dbReference type="AlphaFoldDB" id="A0A517YJP0"/>
<gene>
    <name evidence="10" type="ORF">ETAA8_55750</name>
</gene>
<accession>A0A517YJP0</accession>
<evidence type="ECO:0000313" key="11">
    <source>
        <dbReference type="Proteomes" id="UP000315017"/>
    </source>
</evidence>
<keyword evidence="2" id="KW-0813">Transport</keyword>
<feature type="transmembrane region" description="Helical" evidence="9">
    <location>
        <begin position="53"/>
        <end position="73"/>
    </location>
</feature>
<dbReference type="Pfam" id="PF25539">
    <property type="entry name" value="Bestrophin_2"/>
    <property type="match status" value="1"/>
</dbReference>
<evidence type="ECO:0000256" key="1">
    <source>
        <dbReference type="ARBA" id="ARBA00004651"/>
    </source>
</evidence>
<evidence type="ECO:0000256" key="5">
    <source>
        <dbReference type="ARBA" id="ARBA00022989"/>
    </source>
</evidence>
<dbReference type="GO" id="GO:0005886">
    <property type="term" value="C:plasma membrane"/>
    <property type="evidence" value="ECO:0007669"/>
    <property type="project" value="UniProtKB-SubCell"/>
</dbReference>
<evidence type="ECO:0000256" key="3">
    <source>
        <dbReference type="ARBA" id="ARBA00022475"/>
    </source>
</evidence>
<evidence type="ECO:0000256" key="8">
    <source>
        <dbReference type="ARBA" id="ARBA00034708"/>
    </source>
</evidence>
<name>A0A517YJP0_9BACT</name>